<feature type="region of interest" description="Disordered" evidence="1">
    <location>
        <begin position="14"/>
        <end position="47"/>
    </location>
</feature>
<reference evidence="2 3" key="1">
    <citation type="submission" date="2018-06" db="EMBL/GenBank/DDBJ databases">
        <authorList>
            <consortium name="Pathogen Informatics"/>
            <person name="Doyle S."/>
        </authorList>
    </citation>
    <scope>NUCLEOTIDE SEQUENCE [LARGE SCALE GENOMIC DNA]</scope>
    <source>
        <strain evidence="2 3">NCTC12961</strain>
    </source>
</reference>
<evidence type="ECO:0000256" key="1">
    <source>
        <dbReference type="SAM" id="MobiDB-lite"/>
    </source>
</evidence>
<dbReference type="AlphaFoldDB" id="A0A2X4VIF0"/>
<evidence type="ECO:0000313" key="3">
    <source>
        <dbReference type="Proteomes" id="UP000248897"/>
    </source>
</evidence>
<protein>
    <submittedName>
        <fullName evidence="2">Uncharacterized protein</fullName>
    </submittedName>
</protein>
<gene>
    <name evidence="2" type="ORF">NCTC12961_05021</name>
</gene>
<organism evidence="2 3">
    <name type="scientific">Serratia plymuthica</name>
    <dbReference type="NCBI Taxonomy" id="82996"/>
    <lineage>
        <taxon>Bacteria</taxon>
        <taxon>Pseudomonadati</taxon>
        <taxon>Pseudomonadota</taxon>
        <taxon>Gammaproteobacteria</taxon>
        <taxon>Enterobacterales</taxon>
        <taxon>Yersiniaceae</taxon>
        <taxon>Serratia</taxon>
    </lineage>
</organism>
<dbReference type="Proteomes" id="UP000248897">
    <property type="component" value="Chromosome 1"/>
</dbReference>
<dbReference type="EMBL" id="LS483469">
    <property type="protein sequence ID" value="SQI45120.1"/>
    <property type="molecule type" value="Genomic_DNA"/>
</dbReference>
<name>A0A2X4VIF0_SERPL</name>
<sequence>MKVIDSSLLEYVSGGQGNNGGDRTDNGGRSRGNSGNSNNNSSNVGFYKNNTSESCVNGIFTGMFGGPVSLAVGAINGGCFTEKVKVAVASEWEAEETNRIRPQLAVKEKTVQVVVPGKDKRKF</sequence>
<feature type="compositionally biased region" description="Low complexity" evidence="1">
    <location>
        <begin position="31"/>
        <end position="43"/>
    </location>
</feature>
<evidence type="ECO:0000313" key="2">
    <source>
        <dbReference type="EMBL" id="SQI45120.1"/>
    </source>
</evidence>
<proteinExistence type="predicted"/>
<accession>A0A2X4VIF0</accession>